<comment type="function">
    <text evidence="9">Catalytic component of the histone acetylase B (HAT-B) complex. Has intrinsic substrate specificity that modifies lysine in recognition sequence GXGKXG. Involved in DNA double-strand break repair.</text>
</comment>
<comment type="subcellular location">
    <subcellularLocation>
        <location evidence="9">Cytoplasm</location>
    </subcellularLocation>
    <subcellularLocation>
        <location evidence="1 9">Nucleus</location>
    </subcellularLocation>
</comment>
<dbReference type="GO" id="GO:0000781">
    <property type="term" value="C:chromosome, telomeric region"/>
    <property type="evidence" value="ECO:0007669"/>
    <property type="project" value="GOC"/>
</dbReference>
<dbReference type="InterPro" id="IPR037113">
    <property type="entry name" value="Hat1_N_sf"/>
</dbReference>
<dbReference type="SUPFAM" id="SSF55729">
    <property type="entry name" value="Acyl-CoA N-acyltransferases (Nat)"/>
    <property type="match status" value="1"/>
</dbReference>
<sequence length="501" mass="58423">MLKPPIRSSICSPHRTPPATPAPPCCVKTRRQLLLAGIADLTGNYPLTSSSHDLNEKSHQIPRVMASVAEDPEQWACDGTGALSLRLARSKASSAQLSPSEQKLISSFHPRFVYPLFGKEETIYGYQDLDIQVRLAFNSSTLKNYLSISYTAMLPASSGAKPDSIEEVIFKYIPPDYTKSEATFTADLESSTTNQFIPPGKKISSYRSVPSKGKTKSEHFLTSKRWERCTSDQMEEEEEVIYELWAANWKTPGFREYHRRMQILVLLYIEGGSYIEEDDDRWEFVVLFERRKLKSADENTNPYSYHFCGYVSLYSFYHYPSSIRLRLSQFIVLPPYQSNGHGCESISMLYSQIFQYLLTRPEVAELTLEDPSESFEDLRDREDLKLLIEHKVFDEKPLSELIHVSSEWYEATRRKWKFASRQFARLLELVLRWKFTTVEESGNEKSERLYRIKVKERLYRFNYDSLVDLSKEERREKLQDTFENVMDDYDRLLRGERREID</sequence>
<evidence type="ECO:0000259" key="14">
    <source>
        <dbReference type="Pfam" id="PF10394"/>
    </source>
</evidence>
<keyword evidence="9" id="KW-0963">Cytoplasm</keyword>
<dbReference type="EC" id="2.3.1.48" evidence="3 9"/>
<dbReference type="InterPro" id="IPR017380">
    <property type="entry name" value="Hist_AcTrfase_B-typ_cat-su"/>
</dbReference>
<keyword evidence="6 9" id="KW-0539">Nucleus</keyword>
<evidence type="ECO:0000256" key="4">
    <source>
        <dbReference type="ARBA" id="ARBA00021268"/>
    </source>
</evidence>
<dbReference type="GO" id="GO:0005737">
    <property type="term" value="C:cytoplasm"/>
    <property type="evidence" value="ECO:0007669"/>
    <property type="project" value="UniProtKB-SubCell"/>
</dbReference>
<dbReference type="STRING" id="27349.A0A0L6UBL8"/>
<dbReference type="GO" id="GO:0004402">
    <property type="term" value="F:histone acetyltransferase activity"/>
    <property type="evidence" value="ECO:0007669"/>
    <property type="project" value="UniProtKB-UniRule"/>
</dbReference>
<evidence type="ECO:0000256" key="11">
    <source>
        <dbReference type="PIRSR" id="PIRSR038084-2"/>
    </source>
</evidence>
<feature type="domain" description="Histone acetyl transferase HAT1 N-terminal" evidence="14">
    <location>
        <begin position="75"/>
        <end position="270"/>
    </location>
</feature>
<reference evidence="15 16" key="1">
    <citation type="submission" date="2015-08" db="EMBL/GenBank/DDBJ databases">
        <title>Next Generation Sequencing and Analysis of the Genome of Puccinia sorghi L Schw, the Causal Agent of Maize Common Rust.</title>
        <authorList>
            <person name="Rochi L."/>
            <person name="Burguener G."/>
            <person name="Darino M."/>
            <person name="Turjanski A."/>
            <person name="Kreff E."/>
            <person name="Dieguez M.J."/>
            <person name="Sacco F."/>
        </authorList>
    </citation>
    <scope>NUCLEOTIDE SEQUENCE [LARGE SCALE GENOMIC DNA]</scope>
    <source>
        <strain evidence="15 16">RO10H11247</strain>
    </source>
</reference>
<comment type="subunit">
    <text evidence="9">Component of the HAT-B complex composed of at least HAT1 and HAT2. The HAT-B complex binds to histone H4 tail.</text>
</comment>
<evidence type="ECO:0000313" key="15">
    <source>
        <dbReference type="EMBL" id="KNZ45210.1"/>
    </source>
</evidence>
<dbReference type="Gene3D" id="1.10.10.390">
    <property type="match status" value="1"/>
</dbReference>
<evidence type="ECO:0000256" key="13">
    <source>
        <dbReference type="SAM" id="MobiDB-lite"/>
    </source>
</evidence>
<feature type="binding site" evidence="11">
    <location>
        <position position="381"/>
    </location>
    <ligand>
        <name>acetyl-CoA</name>
        <dbReference type="ChEBI" id="CHEBI:57288"/>
    </ligand>
</feature>
<dbReference type="VEuPathDB" id="FungiDB:VP01_838g2"/>
<feature type="active site" description="Proton donor/acceptor" evidence="10">
    <location>
        <position position="369"/>
    </location>
</feature>
<feature type="region of interest" description="Interaction with histone H4 N-terminus" evidence="11">
    <location>
        <begin position="314"/>
        <end position="316"/>
    </location>
</feature>
<dbReference type="GO" id="GO:0031509">
    <property type="term" value="P:subtelomeric heterochromatin formation"/>
    <property type="evidence" value="ECO:0007669"/>
    <property type="project" value="InterPro"/>
</dbReference>
<name>A0A0L6UBL8_9BASI</name>
<dbReference type="Pfam" id="PF10394">
    <property type="entry name" value="Hat1_N"/>
    <property type="match status" value="1"/>
</dbReference>
<comment type="catalytic activity">
    <reaction evidence="8 9">
        <text>L-lysyl-[protein] + acetyl-CoA = N(6)-acetyl-L-lysyl-[protein] + CoA + H(+)</text>
        <dbReference type="Rhea" id="RHEA:45948"/>
        <dbReference type="Rhea" id="RHEA-COMP:9752"/>
        <dbReference type="Rhea" id="RHEA-COMP:10731"/>
        <dbReference type="ChEBI" id="CHEBI:15378"/>
        <dbReference type="ChEBI" id="CHEBI:29969"/>
        <dbReference type="ChEBI" id="CHEBI:57287"/>
        <dbReference type="ChEBI" id="CHEBI:57288"/>
        <dbReference type="ChEBI" id="CHEBI:61930"/>
        <dbReference type="EC" id="2.3.1.48"/>
    </reaction>
</comment>
<dbReference type="Proteomes" id="UP000037035">
    <property type="component" value="Unassembled WGS sequence"/>
</dbReference>
<keyword evidence="5 9" id="KW-0808">Transferase</keyword>
<dbReference type="InterPro" id="IPR013523">
    <property type="entry name" value="Hist_AcTrfase_HAT1_C"/>
</dbReference>
<evidence type="ECO:0000256" key="2">
    <source>
        <dbReference type="ARBA" id="ARBA00010543"/>
    </source>
</evidence>
<dbReference type="Gene3D" id="3.40.630.30">
    <property type="match status" value="1"/>
</dbReference>
<accession>A0A0L6UBL8</accession>
<protein>
    <recommendedName>
        <fullName evidence="4 9">Histone acetyltransferase type B catalytic subunit</fullName>
        <ecNumber evidence="3 9">2.3.1.48</ecNumber>
    </recommendedName>
</protein>
<evidence type="ECO:0000256" key="7">
    <source>
        <dbReference type="ARBA" id="ARBA00023315"/>
    </source>
</evidence>
<evidence type="ECO:0000256" key="8">
    <source>
        <dbReference type="ARBA" id="ARBA00048017"/>
    </source>
</evidence>
<organism evidence="15 16">
    <name type="scientific">Puccinia sorghi</name>
    <dbReference type="NCBI Taxonomy" id="27349"/>
    <lineage>
        <taxon>Eukaryota</taxon>
        <taxon>Fungi</taxon>
        <taxon>Dikarya</taxon>
        <taxon>Basidiomycota</taxon>
        <taxon>Pucciniomycotina</taxon>
        <taxon>Pucciniomycetes</taxon>
        <taxon>Pucciniales</taxon>
        <taxon>Pucciniaceae</taxon>
        <taxon>Puccinia</taxon>
    </lineage>
</organism>
<keyword evidence="7 9" id="KW-0012">Acyltransferase</keyword>
<dbReference type="InterPro" id="IPR016181">
    <property type="entry name" value="Acyl_CoA_acyltransferase"/>
</dbReference>
<evidence type="ECO:0000256" key="6">
    <source>
        <dbReference type="ARBA" id="ARBA00023242"/>
    </source>
</evidence>
<dbReference type="Gene3D" id="3.90.360.10">
    <property type="entry name" value="Histone acetyl transferase 1 (HAT1), N-terminal domain"/>
    <property type="match status" value="1"/>
</dbReference>
<evidence type="ECO:0000256" key="12">
    <source>
        <dbReference type="PIRSR" id="PIRSR038084-3"/>
    </source>
</evidence>
<dbReference type="AlphaFoldDB" id="A0A0L6UBL8"/>
<evidence type="ECO:0000256" key="5">
    <source>
        <dbReference type="ARBA" id="ARBA00022679"/>
    </source>
</evidence>
<dbReference type="GO" id="GO:0005634">
    <property type="term" value="C:nucleus"/>
    <property type="evidence" value="ECO:0007669"/>
    <property type="project" value="UniProtKB-SubCell"/>
</dbReference>
<evidence type="ECO:0000256" key="3">
    <source>
        <dbReference type="ARBA" id="ARBA00013184"/>
    </source>
</evidence>
<dbReference type="Pfam" id="PF21184">
    <property type="entry name" value="HAT1_C_fung"/>
    <property type="match status" value="1"/>
</dbReference>
<evidence type="ECO:0000256" key="9">
    <source>
        <dbReference type="PIRNR" id="PIRNR038084"/>
    </source>
</evidence>
<keyword evidence="16" id="KW-1185">Reference proteome</keyword>
<dbReference type="PIRSF" id="PIRSF038084">
    <property type="entry name" value="HAT-B_cat"/>
    <property type="match status" value="1"/>
</dbReference>
<gene>
    <name evidence="15" type="ORF">VP01_838g2</name>
</gene>
<evidence type="ECO:0000256" key="10">
    <source>
        <dbReference type="PIRSR" id="PIRSR038084-1"/>
    </source>
</evidence>
<feature type="binding site" evidence="11">
    <location>
        <begin position="337"/>
        <end position="347"/>
    </location>
    <ligand>
        <name>acetyl-CoA</name>
        <dbReference type="ChEBI" id="CHEBI:57288"/>
    </ligand>
</feature>
<evidence type="ECO:0000256" key="1">
    <source>
        <dbReference type="ARBA" id="ARBA00004123"/>
    </source>
</evidence>
<feature type="region of interest" description="Disordered" evidence="13">
    <location>
        <begin position="1"/>
        <end position="23"/>
    </location>
</feature>
<dbReference type="EMBL" id="LAVV01013926">
    <property type="protein sequence ID" value="KNZ45210.1"/>
    <property type="molecule type" value="Genomic_DNA"/>
</dbReference>
<dbReference type="PANTHER" id="PTHR12046">
    <property type="entry name" value="HISTONE ACETYLTRANSFERASE TYPE B CATALYTIC SUBUNIT"/>
    <property type="match status" value="1"/>
</dbReference>
<comment type="similarity">
    <text evidence="2 9">Belongs to the HAT1 family.</text>
</comment>
<proteinExistence type="inferred from homology"/>
<comment type="caution">
    <text evidence="15">The sequence shown here is derived from an EMBL/GenBank/DDBJ whole genome shotgun (WGS) entry which is preliminary data.</text>
</comment>
<dbReference type="GO" id="GO:0042393">
    <property type="term" value="F:histone binding"/>
    <property type="evidence" value="ECO:0007669"/>
    <property type="project" value="InterPro"/>
</dbReference>
<feature type="site" description="Interaction with histone H4 N-terminus" evidence="12">
    <location>
        <position position="282"/>
    </location>
</feature>
<evidence type="ECO:0000313" key="16">
    <source>
        <dbReference type="Proteomes" id="UP000037035"/>
    </source>
</evidence>
<dbReference type="OrthoDB" id="10253098at2759"/>
<dbReference type="InterPro" id="IPR019467">
    <property type="entry name" value="Hat1_N"/>
</dbReference>